<dbReference type="PANTHER" id="PTHR24104">
    <property type="entry name" value="E3 UBIQUITIN-PROTEIN LIGASE NHLRC1-RELATED"/>
    <property type="match status" value="1"/>
</dbReference>
<name>A0ABD2QLT2_9PLAT</name>
<keyword evidence="5" id="KW-0175">Coiled coil</keyword>
<organism evidence="7 8">
    <name type="scientific">Cichlidogyrus casuarinus</name>
    <dbReference type="NCBI Taxonomy" id="1844966"/>
    <lineage>
        <taxon>Eukaryota</taxon>
        <taxon>Metazoa</taxon>
        <taxon>Spiralia</taxon>
        <taxon>Lophotrochozoa</taxon>
        <taxon>Platyhelminthes</taxon>
        <taxon>Monogenea</taxon>
        <taxon>Monopisthocotylea</taxon>
        <taxon>Dactylogyridea</taxon>
        <taxon>Ancyrocephalidae</taxon>
        <taxon>Cichlidogyrus</taxon>
    </lineage>
</organism>
<evidence type="ECO:0000256" key="5">
    <source>
        <dbReference type="SAM" id="Coils"/>
    </source>
</evidence>
<sequence length="725" mass="81259">MVKLLPCLHAICGSCLTSHSDCISCDICHVSIEKTYTQIAKSAISRKAVDQVENQWPSKDLIVPNVFVSGLHELALCLVQHTEHTCDYCKYDGKNRVASYRAGVNVEKLRQAPSSCCDECPVLEETVKRVATAFCEQCGKLLCSVCRTGLGPAGENHLNHQCVSLELAVAETKARMDRLHNEGMEKEKRIHEQLNDVVAYLMELETRTHEAENKLDQRVQKLHLLLDSVAAEMREEILQARDQQQQDAHTNLLKITSRLVHTQSFGCYTEALLQHSRTDELLKSENPLTAFYNQIYDTEPELIKPSELASIDFLAVDENFDQLALFSHFRSMIGKQELKQSIEQTISIDEEKSTEAKMYSNSDDDLQIMEGQNGDPGNACSDRQFYPELNARSDYTSNYERPTRTCTTVTPILQAEFVATCPTDSRDVWPTGLDLLSDTGDILILDRDHACVKGQFKGSFGQGCAATQSPNMLRSPIFSDRSSCSSASLSDEASFTCLKSPFDLTVCFPRGRVFITDYQLEQILEFTLEGFFVSPFGERSNKRSAHLRGISSLGANLLAVVESRNPCVSVYDVRISSQKTVAKLANDTMSTNDMMMVEPYYIDFVPMASDIGIIISDTSAPCLKMFSLSMAKCLHTIASYGCKDNQVLHPQGVAWSATYGKGYLADHSNHRVQQFTWKEDKLTQLHCVLDKQKDDLWHPIVVKVDEERQSLIIAEALGHVKRFSL</sequence>
<evidence type="ECO:0000259" key="6">
    <source>
        <dbReference type="PROSITE" id="PS50119"/>
    </source>
</evidence>
<keyword evidence="2 4" id="KW-0863">Zinc-finger</keyword>
<dbReference type="PROSITE" id="PS00518">
    <property type="entry name" value="ZF_RING_1"/>
    <property type="match status" value="1"/>
</dbReference>
<dbReference type="PROSITE" id="PS50119">
    <property type="entry name" value="ZF_BBOX"/>
    <property type="match status" value="1"/>
</dbReference>
<evidence type="ECO:0000256" key="3">
    <source>
        <dbReference type="ARBA" id="ARBA00022833"/>
    </source>
</evidence>
<evidence type="ECO:0000256" key="4">
    <source>
        <dbReference type="PROSITE-ProRule" id="PRU00024"/>
    </source>
</evidence>
<dbReference type="InterPro" id="IPR000315">
    <property type="entry name" value="Znf_B-box"/>
</dbReference>
<accession>A0ABD2QLT2</accession>
<evidence type="ECO:0000256" key="2">
    <source>
        <dbReference type="ARBA" id="ARBA00022771"/>
    </source>
</evidence>
<evidence type="ECO:0000256" key="1">
    <source>
        <dbReference type="ARBA" id="ARBA00022723"/>
    </source>
</evidence>
<dbReference type="AlphaFoldDB" id="A0ABD2QLT2"/>
<feature type="domain" description="B box-type" evidence="6">
    <location>
        <begin position="112"/>
        <end position="165"/>
    </location>
</feature>
<dbReference type="Proteomes" id="UP001626550">
    <property type="component" value="Unassembled WGS sequence"/>
</dbReference>
<dbReference type="Gene3D" id="2.120.10.30">
    <property type="entry name" value="TolB, C-terminal domain"/>
    <property type="match status" value="2"/>
</dbReference>
<dbReference type="EMBL" id="JBJKFK010000048">
    <property type="protein sequence ID" value="KAL3320491.1"/>
    <property type="molecule type" value="Genomic_DNA"/>
</dbReference>
<protein>
    <recommendedName>
        <fullName evidence="6">B box-type domain-containing protein</fullName>
    </recommendedName>
</protein>
<gene>
    <name evidence="7" type="ORF">Ciccas_000818</name>
</gene>
<feature type="coiled-coil region" evidence="5">
    <location>
        <begin position="162"/>
        <end position="221"/>
    </location>
</feature>
<keyword evidence="3" id="KW-0862">Zinc</keyword>
<evidence type="ECO:0000313" key="7">
    <source>
        <dbReference type="EMBL" id="KAL3320491.1"/>
    </source>
</evidence>
<keyword evidence="1" id="KW-0479">Metal-binding</keyword>
<dbReference type="GO" id="GO:0008270">
    <property type="term" value="F:zinc ion binding"/>
    <property type="evidence" value="ECO:0007669"/>
    <property type="project" value="UniProtKB-KW"/>
</dbReference>
<dbReference type="InterPro" id="IPR050952">
    <property type="entry name" value="TRIM-NHL_E3_ligases"/>
</dbReference>
<reference evidence="7 8" key="1">
    <citation type="submission" date="2024-11" db="EMBL/GenBank/DDBJ databases">
        <title>Adaptive evolution of stress response genes in parasites aligns with host niche diversity.</title>
        <authorList>
            <person name="Hahn C."/>
            <person name="Resl P."/>
        </authorList>
    </citation>
    <scope>NUCLEOTIDE SEQUENCE [LARGE SCALE GENOMIC DNA]</scope>
    <source>
        <strain evidence="7">EGGRZ-B1_66</strain>
        <tissue evidence="7">Body</tissue>
    </source>
</reference>
<evidence type="ECO:0000313" key="8">
    <source>
        <dbReference type="Proteomes" id="UP001626550"/>
    </source>
</evidence>
<dbReference type="InterPro" id="IPR017907">
    <property type="entry name" value="Znf_RING_CS"/>
</dbReference>
<dbReference type="SUPFAM" id="SSF101898">
    <property type="entry name" value="NHL repeat"/>
    <property type="match status" value="1"/>
</dbReference>
<dbReference type="PANTHER" id="PTHR24104:SF25">
    <property type="entry name" value="PROTEIN LIN-41"/>
    <property type="match status" value="1"/>
</dbReference>
<keyword evidence="8" id="KW-1185">Reference proteome</keyword>
<dbReference type="CDD" id="cd19756">
    <property type="entry name" value="Bbox2"/>
    <property type="match status" value="1"/>
</dbReference>
<dbReference type="InterPro" id="IPR011042">
    <property type="entry name" value="6-blade_b-propeller_TolB-like"/>
</dbReference>
<comment type="caution">
    <text evidence="7">The sequence shown here is derived from an EMBL/GenBank/DDBJ whole genome shotgun (WGS) entry which is preliminary data.</text>
</comment>
<proteinExistence type="predicted"/>